<dbReference type="Proteomes" id="UP001139000">
    <property type="component" value="Unassembled WGS sequence"/>
</dbReference>
<keyword evidence="1" id="KW-0812">Transmembrane</keyword>
<proteinExistence type="predicted"/>
<sequence>MTLPQTIEHLLIWIGESYSQVLMWLADEQVYANACAGIILAIAAGILAGFWWSTKFDRENSGTYKQHR</sequence>
<gene>
    <name evidence="2" type="ORF">LXM26_00185</name>
</gene>
<comment type="caution">
    <text evidence="2">The sequence shown here is derived from an EMBL/GenBank/DDBJ whole genome shotgun (WGS) entry which is preliminary data.</text>
</comment>
<keyword evidence="1" id="KW-1133">Transmembrane helix</keyword>
<dbReference type="RefSeq" id="WP_234652140.1">
    <property type="nucleotide sequence ID" value="NZ_CP094997.1"/>
</dbReference>
<dbReference type="EMBL" id="JAJTTC010000001">
    <property type="protein sequence ID" value="MCF0059890.1"/>
    <property type="molecule type" value="Genomic_DNA"/>
</dbReference>
<keyword evidence="3" id="KW-1185">Reference proteome</keyword>
<organism evidence="2 3">
    <name type="scientific">Dyadobacter chenwenxiniae</name>
    <dbReference type="NCBI Taxonomy" id="2906456"/>
    <lineage>
        <taxon>Bacteria</taxon>
        <taxon>Pseudomonadati</taxon>
        <taxon>Bacteroidota</taxon>
        <taxon>Cytophagia</taxon>
        <taxon>Cytophagales</taxon>
        <taxon>Spirosomataceae</taxon>
        <taxon>Dyadobacter</taxon>
    </lineage>
</organism>
<evidence type="ECO:0000313" key="3">
    <source>
        <dbReference type="Proteomes" id="UP001139000"/>
    </source>
</evidence>
<reference evidence="2" key="1">
    <citation type="submission" date="2021-12" db="EMBL/GenBank/DDBJ databases">
        <title>Novel species in genus Dyadobacter.</title>
        <authorList>
            <person name="Ma C."/>
        </authorList>
    </citation>
    <scope>NUCLEOTIDE SEQUENCE</scope>
    <source>
        <strain evidence="2">LJ419</strain>
    </source>
</reference>
<name>A0A9X1TD38_9BACT</name>
<evidence type="ECO:0000256" key="1">
    <source>
        <dbReference type="SAM" id="Phobius"/>
    </source>
</evidence>
<evidence type="ECO:0000313" key="2">
    <source>
        <dbReference type="EMBL" id="MCF0059890.1"/>
    </source>
</evidence>
<accession>A0A9X1TD38</accession>
<keyword evidence="1" id="KW-0472">Membrane</keyword>
<protein>
    <submittedName>
        <fullName evidence="2">Uncharacterized protein</fullName>
    </submittedName>
</protein>
<dbReference type="AlphaFoldDB" id="A0A9X1TD38"/>
<feature type="transmembrane region" description="Helical" evidence="1">
    <location>
        <begin position="30"/>
        <end position="52"/>
    </location>
</feature>